<dbReference type="Proteomes" id="UP000279446">
    <property type="component" value="Unassembled WGS sequence"/>
</dbReference>
<feature type="transmembrane region" description="Helical" evidence="7">
    <location>
        <begin position="99"/>
        <end position="120"/>
    </location>
</feature>
<keyword evidence="3" id="KW-1003">Cell membrane</keyword>
<evidence type="ECO:0000259" key="8">
    <source>
        <dbReference type="PROSITE" id="PS50928"/>
    </source>
</evidence>
<sequence length="301" mass="33756">MSDTVIDKTPNIIIDPTKVKGDRKRRMTVGEIVAFVLLILLTCTMLFPVIFMISTALKTSKEMLQFPPTIIPETFAWDNFKTLFTNDEIKFGILYKNSIIVAGLSVVGTVFSSALVAYGFSRYRAKGKKIMFMLMISTMMLPYPAVMIPQFILFSNLGWMNTFLPLIVPTFLGSAYQIFLLRQFFMSLPNELYDSGKIDGCSEFRLFWKIALPLSGPALATVAIFTFIWTWNDLLGPVLYLSSQEKFTLPVGLAAMMSSKFRIAPYNLLMCASIMTTLPVVAIFASAQKHFTEGIVLTGIK</sequence>
<keyword evidence="10" id="KW-1185">Reference proteome</keyword>
<evidence type="ECO:0000256" key="4">
    <source>
        <dbReference type="ARBA" id="ARBA00022692"/>
    </source>
</evidence>
<evidence type="ECO:0000313" key="10">
    <source>
        <dbReference type="Proteomes" id="UP000279446"/>
    </source>
</evidence>
<dbReference type="GO" id="GO:0055085">
    <property type="term" value="P:transmembrane transport"/>
    <property type="evidence" value="ECO:0007669"/>
    <property type="project" value="InterPro"/>
</dbReference>
<evidence type="ECO:0000256" key="5">
    <source>
        <dbReference type="ARBA" id="ARBA00022989"/>
    </source>
</evidence>
<feature type="transmembrane region" description="Helical" evidence="7">
    <location>
        <begin position="206"/>
        <end position="231"/>
    </location>
</feature>
<keyword evidence="5 7" id="KW-1133">Transmembrane helix</keyword>
<evidence type="ECO:0000256" key="1">
    <source>
        <dbReference type="ARBA" id="ARBA00004651"/>
    </source>
</evidence>
<dbReference type="SUPFAM" id="SSF161098">
    <property type="entry name" value="MetI-like"/>
    <property type="match status" value="1"/>
</dbReference>
<dbReference type="PROSITE" id="PS50928">
    <property type="entry name" value="ABC_TM1"/>
    <property type="match status" value="1"/>
</dbReference>
<accession>A0A433Y796</accession>
<comment type="caution">
    <text evidence="9">The sequence shown here is derived from an EMBL/GenBank/DDBJ whole genome shotgun (WGS) entry which is preliminary data.</text>
</comment>
<keyword evidence="6 7" id="KW-0472">Membrane</keyword>
<evidence type="ECO:0000256" key="6">
    <source>
        <dbReference type="ARBA" id="ARBA00023136"/>
    </source>
</evidence>
<dbReference type="InterPro" id="IPR000515">
    <property type="entry name" value="MetI-like"/>
</dbReference>
<dbReference type="GO" id="GO:0005886">
    <property type="term" value="C:plasma membrane"/>
    <property type="evidence" value="ECO:0007669"/>
    <property type="project" value="UniProtKB-SubCell"/>
</dbReference>
<keyword evidence="4 7" id="KW-0812">Transmembrane</keyword>
<dbReference type="OrthoDB" id="9771544at2"/>
<comment type="subcellular location">
    <subcellularLocation>
        <location evidence="1 7">Cell membrane</location>
        <topology evidence="1 7">Multi-pass membrane protein</topology>
    </subcellularLocation>
</comment>
<evidence type="ECO:0000313" key="9">
    <source>
        <dbReference type="EMBL" id="RUT45239.1"/>
    </source>
</evidence>
<dbReference type="CDD" id="cd06261">
    <property type="entry name" value="TM_PBP2"/>
    <property type="match status" value="1"/>
</dbReference>
<keyword evidence="2 7" id="KW-0813">Transport</keyword>
<evidence type="ECO:0000256" key="7">
    <source>
        <dbReference type="RuleBase" id="RU363032"/>
    </source>
</evidence>
<dbReference type="PANTHER" id="PTHR43744">
    <property type="entry name" value="ABC TRANSPORTER PERMEASE PROTEIN MG189-RELATED-RELATED"/>
    <property type="match status" value="1"/>
</dbReference>
<comment type="similarity">
    <text evidence="7">Belongs to the binding-protein-dependent transport system permease family.</text>
</comment>
<feature type="transmembrane region" description="Helical" evidence="7">
    <location>
        <begin position="166"/>
        <end position="185"/>
    </location>
</feature>
<reference evidence="9 10" key="1">
    <citation type="submission" date="2018-12" db="EMBL/GenBank/DDBJ databases">
        <authorList>
            <person name="Sun L."/>
            <person name="Chen Z."/>
        </authorList>
    </citation>
    <scope>NUCLEOTIDE SEQUENCE [LARGE SCALE GENOMIC DNA]</scope>
    <source>
        <strain evidence="9 10">DSM 15890</strain>
    </source>
</reference>
<feature type="transmembrane region" description="Helical" evidence="7">
    <location>
        <begin position="32"/>
        <end position="57"/>
    </location>
</feature>
<dbReference type="RefSeq" id="WP_127193131.1">
    <property type="nucleotide sequence ID" value="NZ_JAUSSS010000004.1"/>
</dbReference>
<protein>
    <submittedName>
        <fullName evidence="9">Carbohydrate ABC transporter permease</fullName>
    </submittedName>
</protein>
<name>A0A433Y796_9BACL</name>
<dbReference type="AlphaFoldDB" id="A0A433Y796"/>
<proteinExistence type="inferred from homology"/>
<dbReference type="Gene3D" id="1.10.3720.10">
    <property type="entry name" value="MetI-like"/>
    <property type="match status" value="1"/>
</dbReference>
<evidence type="ECO:0000256" key="3">
    <source>
        <dbReference type="ARBA" id="ARBA00022475"/>
    </source>
</evidence>
<feature type="transmembrane region" description="Helical" evidence="7">
    <location>
        <begin position="132"/>
        <end position="154"/>
    </location>
</feature>
<evidence type="ECO:0000256" key="2">
    <source>
        <dbReference type="ARBA" id="ARBA00022448"/>
    </source>
</evidence>
<gene>
    <name evidence="9" type="ORF">EJP82_16295</name>
</gene>
<dbReference type="InterPro" id="IPR035906">
    <property type="entry name" value="MetI-like_sf"/>
</dbReference>
<organism evidence="9 10">
    <name type="scientific">Paenibacillus anaericanus</name>
    <dbReference type="NCBI Taxonomy" id="170367"/>
    <lineage>
        <taxon>Bacteria</taxon>
        <taxon>Bacillati</taxon>
        <taxon>Bacillota</taxon>
        <taxon>Bacilli</taxon>
        <taxon>Bacillales</taxon>
        <taxon>Paenibacillaceae</taxon>
        <taxon>Paenibacillus</taxon>
    </lineage>
</organism>
<feature type="transmembrane region" description="Helical" evidence="7">
    <location>
        <begin position="263"/>
        <end position="285"/>
    </location>
</feature>
<dbReference type="PANTHER" id="PTHR43744:SF6">
    <property type="entry name" value="ABC TRANSPORTER PERMEASE PROTEIN YESQ-RELATED"/>
    <property type="match status" value="1"/>
</dbReference>
<dbReference type="EMBL" id="RZNY01000013">
    <property type="protein sequence ID" value="RUT45239.1"/>
    <property type="molecule type" value="Genomic_DNA"/>
</dbReference>
<dbReference type="Pfam" id="PF00528">
    <property type="entry name" value="BPD_transp_1"/>
    <property type="match status" value="1"/>
</dbReference>
<feature type="domain" description="ABC transmembrane type-1" evidence="8">
    <location>
        <begin position="95"/>
        <end position="287"/>
    </location>
</feature>